<dbReference type="InterPro" id="IPR023296">
    <property type="entry name" value="Glyco_hydro_beta-prop_sf"/>
</dbReference>
<dbReference type="KEGG" id="sbh:SBI_09590"/>
<dbReference type="STRING" id="749414.SBI_09590"/>
<keyword evidence="2 4" id="KW-0378">Hydrolase</keyword>
<organism evidence="5 6">
    <name type="scientific">Streptomyces bingchenggensis (strain BCW-1)</name>
    <dbReference type="NCBI Taxonomy" id="749414"/>
    <lineage>
        <taxon>Bacteria</taxon>
        <taxon>Bacillati</taxon>
        <taxon>Actinomycetota</taxon>
        <taxon>Actinomycetes</taxon>
        <taxon>Kitasatosporales</taxon>
        <taxon>Streptomycetaceae</taxon>
        <taxon>Streptomyces</taxon>
    </lineage>
</organism>
<dbReference type="Gene3D" id="2.115.10.20">
    <property type="entry name" value="Glycosyl hydrolase domain, family 43"/>
    <property type="match status" value="1"/>
</dbReference>
<dbReference type="InterPro" id="IPR006710">
    <property type="entry name" value="Glyco_hydro_43"/>
</dbReference>
<dbReference type="SUPFAM" id="SSF75005">
    <property type="entry name" value="Arabinanase/levansucrase/invertase"/>
    <property type="match status" value="1"/>
</dbReference>
<dbReference type="CAZy" id="GH43">
    <property type="family name" value="Glycoside Hydrolase Family 43"/>
</dbReference>
<reference evidence="5 6" key="1">
    <citation type="journal article" date="2010" name="J. Bacteriol.">
        <title>Genome sequence of the milbemycin-producing bacterium Streptomyces bingchenggensis.</title>
        <authorList>
            <person name="Wang X.J."/>
            <person name="Yan Y.J."/>
            <person name="Zhang B."/>
            <person name="An J."/>
            <person name="Wang J.J."/>
            <person name="Tian J."/>
            <person name="Jiang L."/>
            <person name="Chen Y.H."/>
            <person name="Huang S.X."/>
            <person name="Yin M."/>
            <person name="Zhang J."/>
            <person name="Gao A.L."/>
            <person name="Liu C.X."/>
            <person name="Zhu Z.X."/>
            <person name="Xiang W.S."/>
        </authorList>
    </citation>
    <scope>NUCLEOTIDE SEQUENCE [LARGE SCALE GENOMIC DNA]</scope>
    <source>
        <strain evidence="5 6">BCW-1</strain>
    </source>
</reference>
<sequence>MTFTNGTQFINTAGDAVHGHGGSMIKVGGYYYWFGENTYPNGPFASIPVYRSTDLHAWEFRNSALSQTSAAELQNAGVWRPRVICNARTRQYVLFLRKENYPSPMTENKVAIATSPTVDGNYTYRGSFRPMGYRSFDMNVFRDTDGQAYLISTTNDQKDLTIFRLTPDYLSIAARVTTLHSVRREAQSIFKRNGVYFLVTSGTTGWNPNQQKYATATSMAGPWSGMANLGDSTAYNSQVTHILPVQGSRTTSYLYLGDRWAQPRGGNHNDSTYVWLPLRFPSNTSLTMAWHPKVTINADTGVVWGTS</sequence>
<gene>
    <name evidence="5" type="ordered locus">SBI_09590</name>
</gene>
<proteinExistence type="inferred from homology"/>
<dbReference type="GO" id="GO:0004553">
    <property type="term" value="F:hydrolase activity, hydrolyzing O-glycosyl compounds"/>
    <property type="evidence" value="ECO:0007669"/>
    <property type="project" value="InterPro"/>
</dbReference>
<keyword evidence="3 4" id="KW-0326">Glycosidase</keyword>
<keyword evidence="6" id="KW-1185">Reference proteome</keyword>
<dbReference type="eggNOG" id="COG3507">
    <property type="taxonomic scope" value="Bacteria"/>
</dbReference>
<dbReference type="AlphaFoldDB" id="D7C9J6"/>
<accession>D7C9J6</accession>
<protein>
    <submittedName>
        <fullName evidence="5">Beta-xylosidase</fullName>
    </submittedName>
</protein>
<evidence type="ECO:0000256" key="4">
    <source>
        <dbReference type="RuleBase" id="RU361187"/>
    </source>
</evidence>
<dbReference type="PATRIC" id="fig|749414.3.peg.9875"/>
<name>D7C9J6_STRBB</name>
<dbReference type="PANTHER" id="PTHR22925:SF3">
    <property type="entry name" value="GLYCOSYL HYDROLASE FAMILY PROTEIN 43"/>
    <property type="match status" value="1"/>
</dbReference>
<dbReference type="Proteomes" id="UP000000377">
    <property type="component" value="Chromosome"/>
</dbReference>
<dbReference type="Pfam" id="PF04616">
    <property type="entry name" value="Glyco_hydro_43"/>
    <property type="match status" value="1"/>
</dbReference>
<dbReference type="PANTHER" id="PTHR22925">
    <property type="entry name" value="GLYCOSYL HYDROLASE 43 FAMILY MEMBER"/>
    <property type="match status" value="1"/>
</dbReference>
<dbReference type="HOGENOM" id="CLU_016116_0_1_11"/>
<evidence type="ECO:0000313" key="6">
    <source>
        <dbReference type="Proteomes" id="UP000000377"/>
    </source>
</evidence>
<evidence type="ECO:0000313" key="5">
    <source>
        <dbReference type="EMBL" id="ADI12708.1"/>
    </source>
</evidence>
<dbReference type="GO" id="GO:0005975">
    <property type="term" value="P:carbohydrate metabolic process"/>
    <property type="evidence" value="ECO:0007669"/>
    <property type="project" value="InterPro"/>
</dbReference>
<comment type="similarity">
    <text evidence="1 4">Belongs to the glycosyl hydrolase 43 family.</text>
</comment>
<evidence type="ECO:0000256" key="3">
    <source>
        <dbReference type="ARBA" id="ARBA00023295"/>
    </source>
</evidence>
<dbReference type="EMBL" id="CP002047">
    <property type="protein sequence ID" value="ADI12708.1"/>
    <property type="molecule type" value="Genomic_DNA"/>
</dbReference>
<evidence type="ECO:0000256" key="2">
    <source>
        <dbReference type="ARBA" id="ARBA00022801"/>
    </source>
</evidence>
<dbReference type="CDD" id="cd18822">
    <property type="entry name" value="GH43_CtGH43-like"/>
    <property type="match status" value="1"/>
</dbReference>
<evidence type="ECO:0000256" key="1">
    <source>
        <dbReference type="ARBA" id="ARBA00009865"/>
    </source>
</evidence>